<feature type="domain" description="LysM" evidence="3">
    <location>
        <begin position="27"/>
        <end position="71"/>
    </location>
</feature>
<organism evidence="4 5">
    <name type="scientific">Ligilactobacillus agilis</name>
    <dbReference type="NCBI Taxonomy" id="1601"/>
    <lineage>
        <taxon>Bacteria</taxon>
        <taxon>Bacillati</taxon>
        <taxon>Bacillota</taxon>
        <taxon>Bacilli</taxon>
        <taxon>Lactobacillales</taxon>
        <taxon>Lactobacillaceae</taxon>
        <taxon>Ligilactobacillus</taxon>
    </lineage>
</organism>
<feature type="chain" id="PRO_5014732945" evidence="2">
    <location>
        <begin position="27"/>
        <end position="217"/>
    </location>
</feature>
<dbReference type="CDD" id="cd00118">
    <property type="entry name" value="LysM"/>
    <property type="match status" value="1"/>
</dbReference>
<dbReference type="AlphaFoldDB" id="A0A2I2A9B1"/>
<keyword evidence="2" id="KW-0732">Signal</keyword>
<evidence type="ECO:0000313" key="5">
    <source>
        <dbReference type="Proteomes" id="UP000234579"/>
    </source>
</evidence>
<dbReference type="SMART" id="SM00257">
    <property type="entry name" value="LysM"/>
    <property type="match status" value="1"/>
</dbReference>
<dbReference type="Proteomes" id="UP000234579">
    <property type="component" value="Unassembled WGS sequence"/>
</dbReference>
<evidence type="ECO:0000256" key="2">
    <source>
        <dbReference type="SAM" id="SignalP"/>
    </source>
</evidence>
<name>A0A2I2A9B1_9LACO</name>
<evidence type="ECO:0000259" key="3">
    <source>
        <dbReference type="PROSITE" id="PS51782"/>
    </source>
</evidence>
<dbReference type="EMBL" id="PKGI01000042">
    <property type="protein sequence ID" value="PLA75951.1"/>
    <property type="molecule type" value="Genomic_DNA"/>
</dbReference>
<feature type="signal peptide" evidence="2">
    <location>
        <begin position="1"/>
        <end position="26"/>
    </location>
</feature>
<dbReference type="InterPro" id="IPR036779">
    <property type="entry name" value="LysM_dom_sf"/>
</dbReference>
<reference evidence="5" key="1">
    <citation type="submission" date="2017-12" db="EMBL/GenBank/DDBJ databases">
        <authorList>
            <person name="Christensen H."/>
        </authorList>
    </citation>
    <scope>NUCLEOTIDE SEQUENCE [LARGE SCALE GENOMIC DNA]</scope>
    <source>
        <strain evidence="5">268A</strain>
    </source>
</reference>
<dbReference type="PROSITE" id="PS51782">
    <property type="entry name" value="LYSM"/>
    <property type="match status" value="1"/>
</dbReference>
<comment type="caution">
    <text evidence="4">The sequence shown here is derived from an EMBL/GenBank/DDBJ whole genome shotgun (WGS) entry which is preliminary data.</text>
</comment>
<feature type="region of interest" description="Disordered" evidence="1">
    <location>
        <begin position="88"/>
        <end position="137"/>
    </location>
</feature>
<dbReference type="InterPro" id="IPR018392">
    <property type="entry name" value="LysM"/>
</dbReference>
<protein>
    <submittedName>
        <fullName evidence="4">Peptidoglycan-binding protein LysM</fullName>
    </submittedName>
</protein>
<sequence length="217" mass="22806">MKLNKLLLSATAAAGFFAATTAVANADTVTVQAGDTVSEIANKYNTTVEEIQNLNQLENVNLIYVGEELVVNTNGQAATTASSEAPAATATVSSQAPVQQAPVQQAPVQQAPAQQTPAQQQVASAPAQQATSQQTYTASTAASADEASAREFIAARESGGSYSAANGQYYGKYQLSRSYLGGDLSAANQERVANNYVQSRYGSWTAAKNHWLQNGWY</sequence>
<proteinExistence type="predicted"/>
<evidence type="ECO:0000313" key="4">
    <source>
        <dbReference type="EMBL" id="PLA75951.1"/>
    </source>
</evidence>
<gene>
    <name evidence="4" type="ORF">CYR79_08540</name>
</gene>
<dbReference type="SUPFAM" id="SSF54106">
    <property type="entry name" value="LysM domain"/>
    <property type="match status" value="1"/>
</dbReference>
<accession>A0A2I2A9B1</accession>
<evidence type="ECO:0000256" key="1">
    <source>
        <dbReference type="SAM" id="MobiDB-lite"/>
    </source>
</evidence>
<dbReference type="RefSeq" id="WP_101812184.1">
    <property type="nucleotide sequence ID" value="NZ_PKGI01000042.1"/>
</dbReference>
<dbReference type="Pfam" id="PF01476">
    <property type="entry name" value="LysM"/>
    <property type="match status" value="1"/>
</dbReference>
<dbReference type="Gene3D" id="3.10.350.10">
    <property type="entry name" value="LysM domain"/>
    <property type="match status" value="1"/>
</dbReference>